<reference evidence="2" key="1">
    <citation type="submission" date="2016-10" db="EMBL/GenBank/DDBJ databases">
        <authorList>
            <person name="Varghese N."/>
            <person name="Submissions S."/>
        </authorList>
    </citation>
    <scope>NUCLEOTIDE SEQUENCE [LARGE SCALE GENOMIC DNA]</scope>
    <source>
        <strain evidence="2">DSM 12111</strain>
    </source>
</reference>
<dbReference type="PROSITE" id="PS51257">
    <property type="entry name" value="PROKAR_LIPOPROTEIN"/>
    <property type="match status" value="1"/>
</dbReference>
<keyword evidence="2" id="KW-1185">Reference proteome</keyword>
<dbReference type="EMBL" id="FNSC01000001">
    <property type="protein sequence ID" value="SED87785.1"/>
    <property type="molecule type" value="Genomic_DNA"/>
</dbReference>
<evidence type="ECO:0000313" key="2">
    <source>
        <dbReference type="Proteomes" id="UP000242849"/>
    </source>
</evidence>
<name>A0A1H5E9K4_PSEAG</name>
<gene>
    <name evidence="1" type="ORF">SAMN05421553_3538</name>
</gene>
<accession>A0A1H5E9K4</accession>
<proteinExistence type="predicted"/>
<dbReference type="RefSeq" id="WP_244161190.1">
    <property type="nucleotide sequence ID" value="NZ_FNSC01000001.1"/>
</dbReference>
<organism evidence="1 2">
    <name type="scientific">Pseudomonas anguilliseptica</name>
    <dbReference type="NCBI Taxonomy" id="53406"/>
    <lineage>
        <taxon>Bacteria</taxon>
        <taxon>Pseudomonadati</taxon>
        <taxon>Pseudomonadota</taxon>
        <taxon>Gammaproteobacteria</taxon>
        <taxon>Pseudomonadales</taxon>
        <taxon>Pseudomonadaceae</taxon>
        <taxon>Pseudomonas</taxon>
    </lineage>
</organism>
<dbReference type="Proteomes" id="UP000242849">
    <property type="component" value="Unassembled WGS sequence"/>
</dbReference>
<evidence type="ECO:0000313" key="1">
    <source>
        <dbReference type="EMBL" id="SED87785.1"/>
    </source>
</evidence>
<dbReference type="AlphaFoldDB" id="A0A1H5E9K4"/>
<keyword evidence="1" id="KW-0449">Lipoprotein</keyword>
<protein>
    <submittedName>
        <fullName evidence="1">Putative lipoprotein</fullName>
    </submittedName>
</protein>
<sequence length="239" mass="26399">MRFSRPFCFALLPLLASCQVFTEKPAEPVIGQTRMQGELSLNAGQLLFRPCQEQRQFILKEDSTAELSSDASALFADGYTTLYVDMRGQLQANAQQGVDGQFVPNQVYRVQAEGHGCTDINFARTLLRASGHEPDWNIAVSNQGLILNRPGQEPQALPYLEEQLPEGRLNLSSEANGQRLDLWVARQRCVDSMSGAVQHLSAELRLNGEVLRGCAYLVACLVNPITHSELQPALLDARS</sequence>